<dbReference type="InterPro" id="IPR000504">
    <property type="entry name" value="RRM_dom"/>
</dbReference>
<feature type="region of interest" description="Disordered" evidence="11">
    <location>
        <begin position="154"/>
        <end position="179"/>
    </location>
</feature>
<name>A0AAN8S2S1_POLSC</name>
<dbReference type="GO" id="GO:0046872">
    <property type="term" value="F:metal ion binding"/>
    <property type="evidence" value="ECO:0007669"/>
    <property type="project" value="UniProtKB-KW"/>
</dbReference>
<dbReference type="GO" id="GO:0008135">
    <property type="term" value="F:translation factor activity, RNA binding"/>
    <property type="evidence" value="ECO:0007669"/>
    <property type="project" value="TreeGrafter"/>
</dbReference>
<keyword evidence="9 10" id="KW-0694">RNA-binding</keyword>
<evidence type="ECO:0000256" key="1">
    <source>
        <dbReference type="ARBA" id="ARBA00004496"/>
    </source>
</evidence>
<evidence type="ECO:0000256" key="8">
    <source>
        <dbReference type="ARBA" id="ARBA00022845"/>
    </source>
</evidence>
<keyword evidence="4" id="KW-0507">mRNA processing</keyword>
<dbReference type="InterPro" id="IPR034819">
    <property type="entry name" value="CPEB"/>
</dbReference>
<evidence type="ECO:0000259" key="12">
    <source>
        <dbReference type="PROSITE" id="PS50102"/>
    </source>
</evidence>
<dbReference type="GO" id="GO:0043005">
    <property type="term" value="C:neuron projection"/>
    <property type="evidence" value="ECO:0007669"/>
    <property type="project" value="TreeGrafter"/>
</dbReference>
<evidence type="ECO:0000256" key="3">
    <source>
        <dbReference type="ARBA" id="ARBA00022490"/>
    </source>
</evidence>
<dbReference type="Pfam" id="PF16368">
    <property type="entry name" value="CEBP1_N"/>
    <property type="match status" value="1"/>
</dbReference>
<dbReference type="Pfam" id="PF13815">
    <property type="entry name" value="Dzip-like_N"/>
    <property type="match status" value="1"/>
</dbReference>
<dbReference type="PANTHER" id="PTHR12566:SF9">
    <property type="entry name" value="CYTOPLASMIC POLYADENYLATION ELEMENT-BINDING PROTEIN 1"/>
    <property type="match status" value="1"/>
</dbReference>
<feature type="region of interest" description="Disordered" evidence="11">
    <location>
        <begin position="324"/>
        <end position="378"/>
    </location>
</feature>
<evidence type="ECO:0000256" key="10">
    <source>
        <dbReference type="PROSITE-ProRule" id="PRU00176"/>
    </source>
</evidence>
<evidence type="ECO:0000313" key="13">
    <source>
        <dbReference type="EMBL" id="KAK6617883.1"/>
    </source>
</evidence>
<dbReference type="GO" id="GO:0000900">
    <property type="term" value="F:mRNA regulatory element binding translation repressor activity"/>
    <property type="evidence" value="ECO:0007669"/>
    <property type="project" value="TreeGrafter"/>
</dbReference>
<reference evidence="13 14" key="1">
    <citation type="submission" date="2023-10" db="EMBL/GenBank/DDBJ databases">
        <title>Genomes of two closely related lineages of the louse Polyplax serrata with different host specificities.</title>
        <authorList>
            <person name="Martinu J."/>
            <person name="Tarabai H."/>
            <person name="Stefka J."/>
            <person name="Hypsa V."/>
        </authorList>
    </citation>
    <scope>NUCLEOTIDE SEQUENCE [LARGE SCALE GENOMIC DNA]</scope>
    <source>
        <strain evidence="13">HR10_N</strain>
    </source>
</reference>
<gene>
    <name evidence="13" type="ORF">RUM43_014112</name>
</gene>
<dbReference type="InterPro" id="IPR032714">
    <property type="entry name" value="DZIP1_N"/>
</dbReference>
<comment type="subcellular location">
    <subcellularLocation>
        <location evidence="1">Cytoplasm</location>
    </subcellularLocation>
</comment>
<dbReference type="FunFam" id="3.30.70.330:FF:000054">
    <property type="entry name" value="Cytoplasmic polyadenylation element-binding protein 1"/>
    <property type="match status" value="1"/>
</dbReference>
<keyword evidence="6" id="KW-0677">Repeat</keyword>
<feature type="compositionally biased region" description="Basic and acidic residues" evidence="11">
    <location>
        <begin position="154"/>
        <end position="165"/>
    </location>
</feature>
<dbReference type="Pfam" id="PF16367">
    <property type="entry name" value="RRM_7"/>
    <property type="match status" value="1"/>
</dbReference>
<comment type="caution">
    <text evidence="13">The sequence shown here is derived from an EMBL/GenBank/DDBJ whole genome shotgun (WGS) entry which is preliminary data.</text>
</comment>
<dbReference type="CDD" id="cd19757">
    <property type="entry name" value="Bbox1"/>
    <property type="match status" value="1"/>
</dbReference>
<dbReference type="Pfam" id="PF16366">
    <property type="entry name" value="CEBP_ZZ"/>
    <property type="match status" value="1"/>
</dbReference>
<dbReference type="InterPro" id="IPR034977">
    <property type="entry name" value="CPEB1_RRM1"/>
</dbReference>
<dbReference type="InterPro" id="IPR035979">
    <property type="entry name" value="RBD_domain_sf"/>
</dbReference>
<keyword evidence="8" id="KW-0810">Translation regulation</keyword>
<evidence type="ECO:0000256" key="6">
    <source>
        <dbReference type="ARBA" id="ARBA00022737"/>
    </source>
</evidence>
<dbReference type="GO" id="GO:2000766">
    <property type="term" value="P:negative regulation of cytoplasmic translation"/>
    <property type="evidence" value="ECO:0007669"/>
    <property type="project" value="TreeGrafter"/>
</dbReference>
<organism evidence="13 14">
    <name type="scientific">Polyplax serrata</name>
    <name type="common">Common mouse louse</name>
    <dbReference type="NCBI Taxonomy" id="468196"/>
    <lineage>
        <taxon>Eukaryota</taxon>
        <taxon>Metazoa</taxon>
        <taxon>Ecdysozoa</taxon>
        <taxon>Arthropoda</taxon>
        <taxon>Hexapoda</taxon>
        <taxon>Insecta</taxon>
        <taxon>Pterygota</taxon>
        <taxon>Neoptera</taxon>
        <taxon>Paraneoptera</taxon>
        <taxon>Psocodea</taxon>
        <taxon>Troctomorpha</taxon>
        <taxon>Phthiraptera</taxon>
        <taxon>Anoplura</taxon>
        <taxon>Polyplacidae</taxon>
        <taxon>Polyplax</taxon>
    </lineage>
</organism>
<dbReference type="AlphaFoldDB" id="A0AAN8S2S1"/>
<dbReference type="InterPro" id="IPR032292">
    <property type="entry name" value="CEBP1_N"/>
</dbReference>
<dbReference type="InterPro" id="IPR038446">
    <property type="entry name" value="CEBP_ZZ_sf"/>
</dbReference>
<dbReference type="FunFam" id="3.30.70.330:FF:000086">
    <property type="entry name" value="Putative Cytoplasmic polyadenylation element-binding protein 1"/>
    <property type="match status" value="1"/>
</dbReference>
<keyword evidence="3" id="KW-0963">Cytoplasm</keyword>
<dbReference type="GO" id="GO:0003730">
    <property type="term" value="F:mRNA 3'-UTR binding"/>
    <property type="evidence" value="ECO:0007669"/>
    <property type="project" value="InterPro"/>
</dbReference>
<evidence type="ECO:0000256" key="11">
    <source>
        <dbReference type="SAM" id="MobiDB-lite"/>
    </source>
</evidence>
<keyword evidence="5" id="KW-0479">Metal-binding</keyword>
<dbReference type="CDD" id="cd12723">
    <property type="entry name" value="RRM1_CPEB1"/>
    <property type="match status" value="1"/>
</dbReference>
<dbReference type="GO" id="GO:0043022">
    <property type="term" value="F:ribosome binding"/>
    <property type="evidence" value="ECO:0007669"/>
    <property type="project" value="TreeGrafter"/>
</dbReference>
<feature type="compositionally biased region" description="Polar residues" evidence="11">
    <location>
        <begin position="331"/>
        <end position="340"/>
    </location>
</feature>
<dbReference type="InterPro" id="IPR013087">
    <property type="entry name" value="Znf_C2H2_type"/>
</dbReference>
<feature type="compositionally biased region" description="Polar residues" evidence="11">
    <location>
        <begin position="356"/>
        <end position="378"/>
    </location>
</feature>
<dbReference type="PROSITE" id="PS00028">
    <property type="entry name" value="ZINC_FINGER_C2H2_1"/>
    <property type="match status" value="1"/>
</dbReference>
<evidence type="ECO:0000256" key="4">
    <source>
        <dbReference type="ARBA" id="ARBA00022664"/>
    </source>
</evidence>
<evidence type="ECO:0000313" key="14">
    <source>
        <dbReference type="Proteomes" id="UP001372834"/>
    </source>
</evidence>
<feature type="compositionally biased region" description="Basic and acidic residues" evidence="11">
    <location>
        <begin position="406"/>
        <end position="421"/>
    </location>
</feature>
<comment type="similarity">
    <text evidence="2">Belongs to the RRM CPEB family.</text>
</comment>
<feature type="domain" description="RRM" evidence="12">
    <location>
        <begin position="907"/>
        <end position="994"/>
    </location>
</feature>
<dbReference type="InterPro" id="IPR032296">
    <property type="entry name" value="CEBP_ZZ"/>
</dbReference>
<evidence type="ECO:0000256" key="2">
    <source>
        <dbReference type="ARBA" id="ARBA00010347"/>
    </source>
</evidence>
<dbReference type="GO" id="GO:0005634">
    <property type="term" value="C:nucleus"/>
    <property type="evidence" value="ECO:0007669"/>
    <property type="project" value="TreeGrafter"/>
</dbReference>
<dbReference type="FunFam" id="4.10.640.40:FF:000002">
    <property type="entry name" value="Putative Cytoplasmic polyadenylation element-binding protein 1"/>
    <property type="match status" value="1"/>
</dbReference>
<feature type="region of interest" description="Disordered" evidence="11">
    <location>
        <begin position="400"/>
        <end position="425"/>
    </location>
</feature>
<dbReference type="Gene3D" id="4.10.640.40">
    <property type="entry name" value="Cytoplasmic polyadenylation element-binding protein, ZZ domain"/>
    <property type="match status" value="1"/>
</dbReference>
<sequence length="1168" mass="133009">MDFESYQYDFQRLAKEIGFEFHLYREKFKWSDIENVNLQDIIENKNFNHLERSLVNVINYNLDDECDVRGLDKNFLKLFKLAQLGVDYLTFCKLYIHGWMASLEERLCALQECEACKKVFISEVYLKCHVKRRHNITSSKCEINESKCELRTNKEQSFHPTESRTNRQNQIENDDGKLDDQSTIKSLKRELDDLKRRLIEGEKRKSDEKNGRVSLGSSLQHHVLFSPVLSYAPPDISQRKNEGSNPIELETSRKPYQHHANLNVDNACSMLLSANETALNIQEKNITNKDGYNCAPEKGEVRGNKECMESGSGTNENETIKKFHQQKEKSTVVTQDTLSTPKPFPRRTKKGIGESQEPTQLPRQSSFLEQSPTKNAKLQQSEITQLILRARRSNFLPAASSNETFQNKEREFSAPTLDERNPYNAQPPSIIRQIVTNSPRLSELGKHLKKSLAELYDSVASTGLESGKNYEGSGMRSQRHFWTSQRFPISKEALKQKMREYKQDKRLLSKKCVTTGDKTNERGLLKRLSQTYWNFGNKKNLLKTGGEVEFAGSEIQVNSSSGAHQHCNTTLFKKFSMYTVETESDSDLSLSEATAACIKRPQKYYMDQQSLEACEETPRREICKTTATQFAAREFDFSIFQNGLYPQEFENAQGMLNRNAPTSPQPNSDLYQRLNSLLDSERDQNSPQDCDSVTSISDLWVSNYSRGSTTDSTFLQSPVGFGRRKLRTSTPYSSHYKSEDDIASMRNFHRSFDTGYHSMPNSPMVPRRQDTLSKYSGCYSPVDNSLWTSSNVSLSPSESLTSNSCVTDSSMSDLVMQQSAIKYLQQQQNLRSSLLSLFKHQSLQEPPSLDKSFSNLLVGNTSAVSDGGGSLERAARFHRNAAAVCDAMYTWSGILPIRNEKNAVYSCKVFLGGVPWDLSESTLEQVFRIFGPIRVEWPGKEQQATQPKGYVYIIFESEKQVKALLSSCCKDYANGGSWFYKISSRRMKSKEVQVIPWVISDCNYAKSACQKLDPQKTVFVGALHGMITAEGLAKIMNDLFDGVLYAGIDTDKFKYPIGSARVTFSNTRSYMKAVAAAFIEIKTAKFCKKIQVDPYLEDSLCSSCNVQQGPYFCREMICFRYFCRNCWQWQHTLDSMKSHKPLMRNSKNSPVIGFGNVNGPNLRFENTM</sequence>
<evidence type="ECO:0000256" key="9">
    <source>
        <dbReference type="ARBA" id="ARBA00022884"/>
    </source>
</evidence>
<accession>A0AAN8S2S1</accession>
<dbReference type="InterPro" id="IPR012677">
    <property type="entry name" value="Nucleotide-bd_a/b_plait_sf"/>
</dbReference>
<keyword evidence="7" id="KW-0862">Zinc</keyword>
<dbReference type="GO" id="GO:0005737">
    <property type="term" value="C:cytoplasm"/>
    <property type="evidence" value="ECO:0007669"/>
    <property type="project" value="UniProtKB-SubCell"/>
</dbReference>
<evidence type="ECO:0000256" key="5">
    <source>
        <dbReference type="ARBA" id="ARBA00022723"/>
    </source>
</evidence>
<dbReference type="GO" id="GO:0045202">
    <property type="term" value="C:synapse"/>
    <property type="evidence" value="ECO:0007669"/>
    <property type="project" value="TreeGrafter"/>
</dbReference>
<dbReference type="Gene3D" id="3.30.70.330">
    <property type="match status" value="2"/>
</dbReference>
<proteinExistence type="inferred from homology"/>
<evidence type="ECO:0000256" key="7">
    <source>
        <dbReference type="ARBA" id="ARBA00022833"/>
    </source>
</evidence>
<dbReference type="PROSITE" id="PS50102">
    <property type="entry name" value="RRM"/>
    <property type="match status" value="1"/>
</dbReference>
<dbReference type="SUPFAM" id="SSF54928">
    <property type="entry name" value="RNA-binding domain, RBD"/>
    <property type="match status" value="1"/>
</dbReference>
<dbReference type="EMBL" id="JAWJWE010000043">
    <property type="protein sequence ID" value="KAK6617883.1"/>
    <property type="molecule type" value="Genomic_DNA"/>
</dbReference>
<dbReference type="CDD" id="cd12725">
    <property type="entry name" value="RRM2_CPEB1"/>
    <property type="match status" value="1"/>
</dbReference>
<dbReference type="Proteomes" id="UP001372834">
    <property type="component" value="Unassembled WGS sequence"/>
</dbReference>
<dbReference type="PANTHER" id="PTHR12566">
    <property type="entry name" value="CYTOPLASMIC POLYADENYLATION ELEMENT BINDING PROTEIN CPEB"/>
    <property type="match status" value="1"/>
</dbReference>
<dbReference type="SMART" id="SM00360">
    <property type="entry name" value="RRM"/>
    <property type="match status" value="1"/>
</dbReference>
<dbReference type="GO" id="GO:0006397">
    <property type="term" value="P:mRNA processing"/>
    <property type="evidence" value="ECO:0007669"/>
    <property type="project" value="UniProtKB-KW"/>
</dbReference>
<protein>
    <recommendedName>
        <fullName evidence="12">RRM domain-containing protein</fullName>
    </recommendedName>
</protein>